<evidence type="ECO:0008006" key="3">
    <source>
        <dbReference type="Google" id="ProtNLM"/>
    </source>
</evidence>
<dbReference type="AlphaFoldDB" id="A0AAD9MP35"/>
<name>A0AAD9MP35_9ANNE</name>
<comment type="caution">
    <text evidence="1">The sequence shown here is derived from an EMBL/GenBank/DDBJ whole genome shotgun (WGS) entry which is preliminary data.</text>
</comment>
<proteinExistence type="predicted"/>
<keyword evidence="2" id="KW-1185">Reference proteome</keyword>
<reference evidence="1" key="1">
    <citation type="journal article" date="2023" name="Mol. Biol. Evol.">
        <title>Third-Generation Sequencing Reveals the Adaptive Role of the Epigenome in Three Deep-Sea Polychaetes.</title>
        <authorList>
            <person name="Perez M."/>
            <person name="Aroh O."/>
            <person name="Sun Y."/>
            <person name="Lan Y."/>
            <person name="Juniper S.K."/>
            <person name="Young C.R."/>
            <person name="Angers B."/>
            <person name="Qian P.Y."/>
        </authorList>
    </citation>
    <scope>NUCLEOTIDE SEQUENCE</scope>
    <source>
        <strain evidence="1">P08H-3</strain>
    </source>
</reference>
<accession>A0AAD9MP35</accession>
<dbReference type="Gene3D" id="3.90.550.20">
    <property type="match status" value="1"/>
</dbReference>
<sequence length="451" mass="52558">MKSVIRSLHPDAIFFLYEEYPIIDQPLMYNTWLDELKQSFPFIYAEKLKDGGACRKGISQRIEDIMSELTKRGGFYVHENTLLTPTVSKIRNTRKVKALNHKTGHGFLMIQKGLRFGEQYQENIDCEDNSQATNNFHAYCVNIADGIHPKDIWESDTRFGELARWAAYGETSHQRPEPDYRELTPSIAHYVWIGNGKMDYTFYLSVLSVIYVAKIDKVFIHGQQPTGPYWNKIKGHSKIKVIDRYSKVYVFGQSVRGVSHRSDIWRLDFMNKYGGLYIDTDVIFVKPLTDYLRAFDAVMSYDFTTGTMKNPYPDKFQSGVMLGKKGSKFWKEFMNTMRKYRDDLWSWNICSVPYKVKERYPKTILCHNRLQVGFPLGKCHPTWWLNYKNSSIHHLSTNSIPDWRNDAFGYHFFGGGSPPEFCDEKKTLTSKTMFGEMARHVLKEASLLKIN</sequence>
<dbReference type="PANTHER" id="PTHR46830:SF1">
    <property type="entry name" value="ALPHA-1,4-N-ACETYLGLUCOSAMINYLTRANSFERASE"/>
    <property type="match status" value="1"/>
</dbReference>
<dbReference type="Proteomes" id="UP001208570">
    <property type="component" value="Unassembled WGS sequence"/>
</dbReference>
<gene>
    <name evidence="1" type="ORF">LSH36_1409g00006</name>
</gene>
<evidence type="ECO:0000313" key="2">
    <source>
        <dbReference type="Proteomes" id="UP001208570"/>
    </source>
</evidence>
<dbReference type="EMBL" id="JAODUP010001409">
    <property type="protein sequence ID" value="KAK2140275.1"/>
    <property type="molecule type" value="Genomic_DNA"/>
</dbReference>
<protein>
    <recommendedName>
        <fullName evidence="3">Glycosyltransferase</fullName>
    </recommendedName>
</protein>
<evidence type="ECO:0000313" key="1">
    <source>
        <dbReference type="EMBL" id="KAK2140275.1"/>
    </source>
</evidence>
<dbReference type="Pfam" id="PF04488">
    <property type="entry name" value="Gly_transf_sug"/>
    <property type="match status" value="1"/>
</dbReference>
<organism evidence="1 2">
    <name type="scientific">Paralvinella palmiformis</name>
    <dbReference type="NCBI Taxonomy" id="53620"/>
    <lineage>
        <taxon>Eukaryota</taxon>
        <taxon>Metazoa</taxon>
        <taxon>Spiralia</taxon>
        <taxon>Lophotrochozoa</taxon>
        <taxon>Annelida</taxon>
        <taxon>Polychaeta</taxon>
        <taxon>Sedentaria</taxon>
        <taxon>Canalipalpata</taxon>
        <taxon>Terebellida</taxon>
        <taxon>Terebelliformia</taxon>
        <taxon>Alvinellidae</taxon>
        <taxon>Paralvinella</taxon>
    </lineage>
</organism>
<dbReference type="InterPro" id="IPR029044">
    <property type="entry name" value="Nucleotide-diphossugar_trans"/>
</dbReference>
<dbReference type="InterPro" id="IPR007577">
    <property type="entry name" value="GlycoTrfase_DXD_sugar-bd_CS"/>
</dbReference>
<dbReference type="PANTHER" id="PTHR46830">
    <property type="entry name" value="TRANSFERASE, PUTATIVE-RELATED"/>
    <property type="match status" value="1"/>
</dbReference>
<dbReference type="SUPFAM" id="SSF53448">
    <property type="entry name" value="Nucleotide-diphospho-sugar transferases"/>
    <property type="match status" value="1"/>
</dbReference>